<keyword evidence="4" id="KW-1185">Reference proteome</keyword>
<evidence type="ECO:0000256" key="1">
    <source>
        <dbReference type="SAM" id="MobiDB-lite"/>
    </source>
</evidence>
<protein>
    <submittedName>
        <fullName evidence="3">DUF928 domain-containing protein</fullName>
    </submittedName>
</protein>
<evidence type="ECO:0000313" key="3">
    <source>
        <dbReference type="EMBL" id="WNM60742.1"/>
    </source>
</evidence>
<dbReference type="RefSeq" id="WP_312741890.1">
    <property type="nucleotide sequence ID" value="NZ_CP116968.1"/>
</dbReference>
<organism evidence="3 4">
    <name type="scientific">Candidatus Nitrospira neomarina</name>
    <dbReference type="NCBI Taxonomy" id="3020899"/>
    <lineage>
        <taxon>Bacteria</taxon>
        <taxon>Pseudomonadati</taxon>
        <taxon>Nitrospirota</taxon>
        <taxon>Nitrospiria</taxon>
        <taxon>Nitrospirales</taxon>
        <taxon>Nitrospiraceae</taxon>
        <taxon>Nitrospira</taxon>
    </lineage>
</organism>
<feature type="compositionally biased region" description="Gly residues" evidence="1">
    <location>
        <begin position="88"/>
        <end position="97"/>
    </location>
</feature>
<evidence type="ECO:0000256" key="2">
    <source>
        <dbReference type="SAM" id="SignalP"/>
    </source>
</evidence>
<keyword evidence="2" id="KW-0732">Signal</keyword>
<accession>A0AA96GGE1</accession>
<feature type="signal peptide" evidence="2">
    <location>
        <begin position="1"/>
        <end position="24"/>
    </location>
</feature>
<feature type="region of interest" description="Disordered" evidence="1">
    <location>
        <begin position="63"/>
        <end position="97"/>
    </location>
</feature>
<gene>
    <name evidence="3" type="ORF">PQG83_13345</name>
</gene>
<proteinExistence type="predicted"/>
<dbReference type="KEGG" id="nneo:PQG83_13345"/>
<evidence type="ECO:0000313" key="4">
    <source>
        <dbReference type="Proteomes" id="UP001302494"/>
    </source>
</evidence>
<name>A0AA96GGE1_9BACT</name>
<dbReference type="Proteomes" id="UP001302494">
    <property type="component" value="Chromosome"/>
</dbReference>
<dbReference type="AlphaFoldDB" id="A0AA96GGE1"/>
<feature type="compositionally biased region" description="Basic and acidic residues" evidence="1">
    <location>
        <begin position="67"/>
        <end position="79"/>
    </location>
</feature>
<reference evidence="3 4" key="1">
    <citation type="submission" date="2023-01" db="EMBL/GenBank/DDBJ databases">
        <title>Cultivation and genomic characterization of new, ubiquitous marine nitrite-oxidizing bacteria from the Nitrospirales.</title>
        <authorList>
            <person name="Mueller A.J."/>
            <person name="Daebeler A."/>
            <person name="Herbold C.W."/>
            <person name="Kirkegaard R.H."/>
            <person name="Daims H."/>
        </authorList>
    </citation>
    <scope>NUCLEOTIDE SEQUENCE [LARGE SCALE GENOMIC DNA]</scope>
    <source>
        <strain evidence="3 4">DK</strain>
    </source>
</reference>
<feature type="chain" id="PRO_5041676798" evidence="2">
    <location>
        <begin position="25"/>
        <end position="280"/>
    </location>
</feature>
<sequence length="280" mass="30540">MSQMMTRCRWVAVIGVTLGLSVQAMGGAEFTDQVNRTHMKDVASIAIEPGFLEETLPSVDRQVVQASDDKQTASSRKEALYQPPQRGAPGGRVGGGTRGPMTDLPLLLALAPDHIGLTSEVQPRLVWYLSKPTTYPLEFTLIDESGVTPIIEKRLSSPAESGIHIIQLADYDLKLEKGKTYQWFVSLVSDPEHRSADIIGGGMIEVGDVPASLTEELRNANPVEATRLWGQAGFWYDAIGVISTNIQSDPSDAEMHHVRASLLEEVDLDTPAQVDRQHGL</sequence>
<dbReference type="InterPro" id="IPR010328">
    <property type="entry name" value="DUF928"/>
</dbReference>
<dbReference type="EMBL" id="CP116968">
    <property type="protein sequence ID" value="WNM60742.1"/>
    <property type="molecule type" value="Genomic_DNA"/>
</dbReference>
<dbReference type="Pfam" id="PF06051">
    <property type="entry name" value="DUF928"/>
    <property type="match status" value="1"/>
</dbReference>